<name>A0A6P1GB65_9RICK</name>
<comment type="subcellular location">
    <subcellularLocation>
        <location evidence="1">Cell membrane</location>
    </subcellularLocation>
</comment>
<dbReference type="GO" id="GO:0005886">
    <property type="term" value="C:plasma membrane"/>
    <property type="evidence" value="ECO:0007669"/>
    <property type="project" value="UniProtKB-SubCell"/>
</dbReference>
<proteinExistence type="predicted"/>
<sequence length="594" mass="68562">MFRPSLTMRIKKFFSPKWLILILLILALLVTAINASIMSSRSDVVVSVGAEKISVDDFVSEYKKHERYFQSMFGFGLTDKQLKDIGVGRIVLTTLIQDKVIEQLFKQMGLHIDTSIAIEKIKKNPAFNENGKFDRAKLDDFLDRNDLTEREYIKKVKREIGKDFVFGPFFHIQGEYGKLAELFYNFEYGLREVSVTKVNKNELPAPPVATESELVSFYEENKDKFFSDEYRAAEYVLISESTVKPELIEIADEDVQKNFDDLQLGKRYYVNYVELDSRDEAERMKKSVAANPEFYANDLTHVEGVVKADLPAFLPKNIQWDGNKWFIAKYMGKFYVYTVVKIVSVSPGEKEKNFDELRKFMRLSKLNQIIDEIRSEVHSGEDWKAIVEKYGGEIDYLPHVCRLFLDKEGRKVEVSEELLERVFASDEGTVGETVTSRNEFILFRVTSIEPVAKQPFNKVRGKVIKALSKKRQMQVALELLQKRRENGERTEKVLLYQPEVAKRKKLSYHYPDEFIAEVFQTDSGGTTKVFESDEEFFCGKVLGNRNPELDESTVAEIEAKLHEEIGFSILSELTQAAMKQFKVKVNSDLVKDLL</sequence>
<dbReference type="PANTHER" id="PTHR47529:SF1">
    <property type="entry name" value="PERIPLASMIC CHAPERONE PPID"/>
    <property type="match status" value="1"/>
</dbReference>
<dbReference type="Pfam" id="PF13624">
    <property type="entry name" value="SurA_N_3"/>
    <property type="match status" value="1"/>
</dbReference>
<evidence type="ECO:0000256" key="4">
    <source>
        <dbReference type="ARBA" id="ARBA00023186"/>
    </source>
</evidence>
<dbReference type="SUPFAM" id="SSF109998">
    <property type="entry name" value="Triger factor/SurA peptide-binding domain-like"/>
    <property type="match status" value="1"/>
</dbReference>
<evidence type="ECO:0000313" key="6">
    <source>
        <dbReference type="Proteomes" id="UP000464912"/>
    </source>
</evidence>
<evidence type="ECO:0000256" key="1">
    <source>
        <dbReference type="ARBA" id="ARBA00004236"/>
    </source>
</evidence>
<gene>
    <name evidence="5" type="ORF">GP480_02605</name>
</gene>
<protein>
    <submittedName>
        <fullName evidence="5">Rotamase</fullName>
    </submittedName>
</protein>
<reference evidence="5 6" key="2">
    <citation type="journal article" date="2020" name="MBio">
        <title>Isolation and Molecular Analysis of a Novel Neorickettsia Species That Causes Potomac Horse Fever.</title>
        <authorList>
            <person name="Teymournejad O."/>
            <person name="Lin M."/>
            <person name="Bekebrede H."/>
            <person name="Kamr A."/>
            <person name="Toribio R.E."/>
            <person name="Arroyo L.G."/>
            <person name="Baird J.D."/>
            <person name="Rikihisa Y."/>
        </authorList>
    </citation>
    <scope>NUCLEOTIDE SEQUENCE [LARGE SCALE GENOMIC DNA]</scope>
    <source>
        <strain evidence="5 6">Fin17</strain>
    </source>
</reference>
<reference evidence="5 6" key="1">
    <citation type="journal article" date="2020" name="MBio">
        <title>Erratum for Teymournejad et al., 'Isolation and Molecular Analysis of a Novel Neorickettsia Species That Causes Potomac Horse Fever'.</title>
        <authorList>
            <person name="Teymournejad O."/>
            <person name="Lin M."/>
            <person name="Bekebrede H."/>
            <person name="Kamr A."/>
            <person name="Toribio R.E."/>
            <person name="Arroyo L.G."/>
            <person name="Baird J.D."/>
            <person name="Rikihisa Y."/>
        </authorList>
    </citation>
    <scope>NUCLEOTIDE SEQUENCE [LARGE SCALE GENOMIC DNA]</scope>
    <source>
        <strain evidence="5 6">Fin17</strain>
    </source>
</reference>
<keyword evidence="3" id="KW-0472">Membrane</keyword>
<evidence type="ECO:0000256" key="2">
    <source>
        <dbReference type="ARBA" id="ARBA00022475"/>
    </source>
</evidence>
<dbReference type="Proteomes" id="UP000464912">
    <property type="component" value="Chromosome"/>
</dbReference>
<dbReference type="KEGG" id="nef:GP480_02605"/>
<dbReference type="InterPro" id="IPR052029">
    <property type="entry name" value="PpiD_chaperone"/>
</dbReference>
<organism evidence="5 6">
    <name type="scientific">Neorickettsia findlayensis</name>
    <dbReference type="NCBI Taxonomy" id="2686014"/>
    <lineage>
        <taxon>Bacteria</taxon>
        <taxon>Pseudomonadati</taxon>
        <taxon>Pseudomonadota</taxon>
        <taxon>Alphaproteobacteria</taxon>
        <taxon>Rickettsiales</taxon>
        <taxon>Anaplasmataceae</taxon>
        <taxon>Neorickettsia</taxon>
    </lineage>
</organism>
<dbReference type="AlphaFoldDB" id="A0A6P1GB65"/>
<evidence type="ECO:0000256" key="3">
    <source>
        <dbReference type="ARBA" id="ARBA00023136"/>
    </source>
</evidence>
<accession>A0A6P1GB65</accession>
<keyword evidence="4" id="KW-0143">Chaperone</keyword>
<keyword evidence="6" id="KW-1185">Reference proteome</keyword>
<dbReference type="InterPro" id="IPR027304">
    <property type="entry name" value="Trigger_fact/SurA_dom_sf"/>
</dbReference>
<dbReference type="EMBL" id="CP047224">
    <property type="protein sequence ID" value="QHD65578.1"/>
    <property type="molecule type" value="Genomic_DNA"/>
</dbReference>
<keyword evidence="2" id="KW-1003">Cell membrane</keyword>
<dbReference type="PANTHER" id="PTHR47529">
    <property type="entry name" value="PEPTIDYL-PROLYL CIS-TRANS ISOMERASE D"/>
    <property type="match status" value="1"/>
</dbReference>
<evidence type="ECO:0000313" key="5">
    <source>
        <dbReference type="EMBL" id="QHD65578.1"/>
    </source>
</evidence>